<dbReference type="AlphaFoldDB" id="A0A5J4WQ77"/>
<comment type="caution">
    <text evidence="1">The sequence shown here is derived from an EMBL/GenBank/DDBJ whole genome shotgun (WGS) entry which is preliminary data.</text>
</comment>
<protein>
    <submittedName>
        <fullName evidence="1">Uncharacterized protein</fullName>
    </submittedName>
</protein>
<evidence type="ECO:0000313" key="1">
    <source>
        <dbReference type="EMBL" id="KAA6396706.1"/>
    </source>
</evidence>
<sequence length="336" mass="38601">MSPRQSVLIIPAIFEVDSPFEKEIEKQYDQVPVQSERSRRRSSILEIIIPDPSICRWLLNIISEDEHMTKESAHFILSVPQLIRVVAYTFDVVENQVILNTEDEGCCGKFMHDGTRTLRDITINNVNLLTLDIEKVNFLRDSQKLCLQKVRKITSIRDLGDISSKLMPAARKGLMATYTHKMCLQNMMKLYSETLEIIQLAQSNRSEANEIFDRKADKTDIYMKVETDTRLDAKADETDTYSKTETDTLLDDKADKSELIVSYSKSEVDALLLLKEDKTQLIDSYTKTETNNLLNNNANQSTTYIKTENGQLISQIDTGHIDLTDYYYKTKTDELL</sequence>
<name>A0A5J4WQ77_9EUKA</name>
<dbReference type="Proteomes" id="UP000324800">
    <property type="component" value="Unassembled WGS sequence"/>
</dbReference>
<reference evidence="1 2" key="1">
    <citation type="submission" date="2019-03" db="EMBL/GenBank/DDBJ databases">
        <title>Single cell metagenomics reveals metabolic interactions within the superorganism composed of flagellate Streblomastix strix and complex community of Bacteroidetes bacteria on its surface.</title>
        <authorList>
            <person name="Treitli S.C."/>
            <person name="Kolisko M."/>
            <person name="Husnik F."/>
            <person name="Keeling P."/>
            <person name="Hampl V."/>
        </authorList>
    </citation>
    <scope>NUCLEOTIDE SEQUENCE [LARGE SCALE GENOMIC DNA]</scope>
    <source>
        <strain evidence="1">ST1C</strain>
    </source>
</reference>
<feature type="non-terminal residue" evidence="1">
    <location>
        <position position="336"/>
    </location>
</feature>
<accession>A0A5J4WQ77</accession>
<evidence type="ECO:0000313" key="2">
    <source>
        <dbReference type="Proteomes" id="UP000324800"/>
    </source>
</evidence>
<proteinExistence type="predicted"/>
<organism evidence="1 2">
    <name type="scientific">Streblomastix strix</name>
    <dbReference type="NCBI Taxonomy" id="222440"/>
    <lineage>
        <taxon>Eukaryota</taxon>
        <taxon>Metamonada</taxon>
        <taxon>Preaxostyla</taxon>
        <taxon>Oxymonadida</taxon>
        <taxon>Streblomastigidae</taxon>
        <taxon>Streblomastix</taxon>
    </lineage>
</organism>
<gene>
    <name evidence="1" type="ORF">EZS28_007766</name>
</gene>
<dbReference type="EMBL" id="SNRW01001359">
    <property type="protein sequence ID" value="KAA6396706.1"/>
    <property type="molecule type" value="Genomic_DNA"/>
</dbReference>